<gene>
    <name evidence="4" type="ORF">WAT24_12215</name>
</gene>
<evidence type="ECO:0000256" key="1">
    <source>
        <dbReference type="ARBA" id="ARBA00005125"/>
    </source>
</evidence>
<evidence type="ECO:0000313" key="5">
    <source>
        <dbReference type="Proteomes" id="UP001381174"/>
    </source>
</evidence>
<dbReference type="EMBL" id="JBBBNY010000009">
    <property type="protein sequence ID" value="MEI7037526.1"/>
    <property type="molecule type" value="Genomic_DNA"/>
</dbReference>
<evidence type="ECO:0000256" key="2">
    <source>
        <dbReference type="ARBA" id="ARBA00007637"/>
    </source>
</evidence>
<dbReference type="RefSeq" id="WP_336808160.1">
    <property type="nucleotide sequence ID" value="NZ_JBBBNY010000009.1"/>
</dbReference>
<dbReference type="SUPFAM" id="SSF51735">
    <property type="entry name" value="NAD(P)-binding Rossmann-fold domains"/>
    <property type="match status" value="1"/>
</dbReference>
<sequence length="307" mass="32773">MSDAVLVLGGSGFIGRALVDALCARGDSVIAASRGAARFNHPAVQTVTGEFRHPEDFRPLLERSRAVVHLATTSTPGTSAAQPLREVETNLHLTACLLHALQEHPDTELLFLSSGGSLYADADEPSAETARVHPRSYHGAGKLAAEAFISAWCDQFAGKAVALRPSNVYGPGQPERAGFGIIPAAFGKILRGEVLHVWGDGSARRDYIYIDDVIRLCLTILSSAMASGLQVVNCASGTSVSLNDLFAEMETVCGRRLQRSYDRSRAVDAACIAMDTSLARGLYGWSAQTDLRTGLGKTWEQFVRAAA</sequence>
<evidence type="ECO:0000259" key="3">
    <source>
        <dbReference type="Pfam" id="PF01370"/>
    </source>
</evidence>
<comment type="similarity">
    <text evidence="2">Belongs to the NAD(P)-dependent epimerase/dehydratase family.</text>
</comment>
<name>A0ABU8JEG4_9GAMM</name>
<dbReference type="InterPro" id="IPR036291">
    <property type="entry name" value="NAD(P)-bd_dom_sf"/>
</dbReference>
<comment type="caution">
    <text evidence="4">The sequence shown here is derived from an EMBL/GenBank/DDBJ whole genome shotgun (WGS) entry which is preliminary data.</text>
</comment>
<dbReference type="Proteomes" id="UP001381174">
    <property type="component" value="Unassembled WGS sequence"/>
</dbReference>
<dbReference type="Gene3D" id="3.40.50.720">
    <property type="entry name" value="NAD(P)-binding Rossmann-like Domain"/>
    <property type="match status" value="1"/>
</dbReference>
<reference evidence="4 5" key="1">
    <citation type="journal article" date="2014" name="Int. J. Syst. Evol. Microbiol.">
        <title>Fulvimonas yonginensis sp. nov., isolated from greenhouse soil, and emended description of the genus Fulvimonas.</title>
        <authorList>
            <person name="Ahn J.H."/>
            <person name="Kim S.J."/>
            <person name="Weon H.Y."/>
            <person name="Hong S.B."/>
            <person name="Seok S.J."/>
            <person name="Kwon S.W."/>
        </authorList>
    </citation>
    <scope>NUCLEOTIDE SEQUENCE [LARGE SCALE GENOMIC DNA]</scope>
    <source>
        <strain evidence="4 5">KACC 16952</strain>
    </source>
</reference>
<dbReference type="InterPro" id="IPR001509">
    <property type="entry name" value="Epimerase_deHydtase"/>
</dbReference>
<dbReference type="PANTHER" id="PTHR43000">
    <property type="entry name" value="DTDP-D-GLUCOSE 4,6-DEHYDRATASE-RELATED"/>
    <property type="match status" value="1"/>
</dbReference>
<organism evidence="4 5">
    <name type="scientific">Fulvimonas yonginensis</name>
    <dbReference type="NCBI Taxonomy" id="1495200"/>
    <lineage>
        <taxon>Bacteria</taxon>
        <taxon>Pseudomonadati</taxon>
        <taxon>Pseudomonadota</taxon>
        <taxon>Gammaproteobacteria</taxon>
        <taxon>Lysobacterales</taxon>
        <taxon>Rhodanobacteraceae</taxon>
        <taxon>Fulvimonas</taxon>
    </lineage>
</organism>
<protein>
    <submittedName>
        <fullName evidence="4">NAD-dependent epimerase/dehydratase family protein</fullName>
    </submittedName>
</protein>
<dbReference type="Pfam" id="PF01370">
    <property type="entry name" value="Epimerase"/>
    <property type="match status" value="1"/>
</dbReference>
<accession>A0ABU8JEG4</accession>
<comment type="pathway">
    <text evidence="1">Bacterial outer membrane biogenesis; LPS O-antigen biosynthesis.</text>
</comment>
<feature type="domain" description="NAD-dependent epimerase/dehydratase" evidence="3">
    <location>
        <begin position="5"/>
        <end position="226"/>
    </location>
</feature>
<evidence type="ECO:0000313" key="4">
    <source>
        <dbReference type="EMBL" id="MEI7037526.1"/>
    </source>
</evidence>
<proteinExistence type="inferred from homology"/>
<keyword evidence="5" id="KW-1185">Reference proteome</keyword>